<dbReference type="Proteomes" id="UP001467690">
    <property type="component" value="Unassembled WGS sequence"/>
</dbReference>
<dbReference type="RefSeq" id="WP_143871306.1">
    <property type="nucleotide sequence ID" value="NZ_CP041660.1"/>
</dbReference>
<name>A0ABV1RN90_9ALTE</name>
<evidence type="ECO:0000256" key="2">
    <source>
        <dbReference type="ARBA" id="ARBA00023125"/>
    </source>
</evidence>
<reference evidence="5 6" key="1">
    <citation type="submission" date="2024-06" db="EMBL/GenBank/DDBJ databases">
        <authorList>
            <person name="Chen R.Y."/>
        </authorList>
    </citation>
    <scope>NUCLEOTIDE SEQUENCE [LARGE SCALE GENOMIC DNA]</scope>
    <source>
        <strain evidence="5 6">D2</strain>
    </source>
</reference>
<dbReference type="InterPro" id="IPR011991">
    <property type="entry name" value="ArsR-like_HTH"/>
</dbReference>
<comment type="caution">
    <text evidence="5">The sequence shown here is derived from an EMBL/GenBank/DDBJ whole genome shotgun (WGS) entry which is preliminary data.</text>
</comment>
<sequence>MTPQLIDNLQGKAQEAANLMKTLANPNRLMVLCMLVNQEMCVSELNAKVPLSQSALSQQLAWLRKQDLVATRRQSQTIYYSIKRNEVKLLLNTLHSIYCAE</sequence>
<gene>
    <name evidence="5" type="ORF">ABS311_20030</name>
</gene>
<dbReference type="Gene3D" id="1.10.10.10">
    <property type="entry name" value="Winged helix-like DNA-binding domain superfamily/Winged helix DNA-binding domain"/>
    <property type="match status" value="1"/>
</dbReference>
<dbReference type="CDD" id="cd00090">
    <property type="entry name" value="HTH_ARSR"/>
    <property type="match status" value="1"/>
</dbReference>
<keyword evidence="2" id="KW-0238">DNA-binding</keyword>
<dbReference type="InterPro" id="IPR036388">
    <property type="entry name" value="WH-like_DNA-bd_sf"/>
</dbReference>
<evidence type="ECO:0000256" key="3">
    <source>
        <dbReference type="ARBA" id="ARBA00023163"/>
    </source>
</evidence>
<dbReference type="PANTHER" id="PTHR43132">
    <property type="entry name" value="ARSENICAL RESISTANCE OPERON REPRESSOR ARSR-RELATED"/>
    <property type="match status" value="1"/>
</dbReference>
<dbReference type="Pfam" id="PF01022">
    <property type="entry name" value="HTH_5"/>
    <property type="match status" value="1"/>
</dbReference>
<keyword evidence="3" id="KW-0804">Transcription</keyword>
<evidence type="ECO:0000313" key="5">
    <source>
        <dbReference type="EMBL" id="MER2494172.1"/>
    </source>
</evidence>
<dbReference type="PROSITE" id="PS50987">
    <property type="entry name" value="HTH_ARSR_2"/>
    <property type="match status" value="1"/>
</dbReference>
<dbReference type="NCBIfam" id="NF033788">
    <property type="entry name" value="HTH_metalloreg"/>
    <property type="match status" value="1"/>
</dbReference>
<dbReference type="EMBL" id="JBELOE010000284">
    <property type="protein sequence ID" value="MER2494172.1"/>
    <property type="molecule type" value="Genomic_DNA"/>
</dbReference>
<dbReference type="SUPFAM" id="SSF46785">
    <property type="entry name" value="Winged helix' DNA-binding domain"/>
    <property type="match status" value="1"/>
</dbReference>
<dbReference type="InterPro" id="IPR051011">
    <property type="entry name" value="Metal_resp_trans_reg"/>
</dbReference>
<accession>A0ABV1RN90</accession>
<keyword evidence="1" id="KW-0805">Transcription regulation</keyword>
<organism evidence="5 6">
    <name type="scientific">Catenovulum sediminis</name>
    <dbReference type="NCBI Taxonomy" id="1740262"/>
    <lineage>
        <taxon>Bacteria</taxon>
        <taxon>Pseudomonadati</taxon>
        <taxon>Pseudomonadota</taxon>
        <taxon>Gammaproteobacteria</taxon>
        <taxon>Alteromonadales</taxon>
        <taxon>Alteromonadaceae</taxon>
        <taxon>Catenovulum</taxon>
    </lineage>
</organism>
<dbReference type="SMART" id="SM00418">
    <property type="entry name" value="HTH_ARSR"/>
    <property type="match status" value="1"/>
</dbReference>
<dbReference type="PRINTS" id="PR00778">
    <property type="entry name" value="HTHARSR"/>
</dbReference>
<proteinExistence type="predicted"/>
<feature type="domain" description="HTH arsR-type" evidence="4">
    <location>
        <begin position="9"/>
        <end position="101"/>
    </location>
</feature>
<evidence type="ECO:0000313" key="6">
    <source>
        <dbReference type="Proteomes" id="UP001467690"/>
    </source>
</evidence>
<dbReference type="InterPro" id="IPR036390">
    <property type="entry name" value="WH_DNA-bd_sf"/>
</dbReference>
<dbReference type="InterPro" id="IPR001845">
    <property type="entry name" value="HTH_ArsR_DNA-bd_dom"/>
</dbReference>
<evidence type="ECO:0000259" key="4">
    <source>
        <dbReference type="PROSITE" id="PS50987"/>
    </source>
</evidence>
<dbReference type="PANTHER" id="PTHR43132:SF2">
    <property type="entry name" value="ARSENICAL RESISTANCE OPERON REPRESSOR ARSR-RELATED"/>
    <property type="match status" value="1"/>
</dbReference>
<keyword evidence="6" id="KW-1185">Reference proteome</keyword>
<protein>
    <submittedName>
        <fullName evidence="5">Metalloregulator ArsR/SmtB family transcription factor</fullName>
    </submittedName>
</protein>
<evidence type="ECO:0000256" key="1">
    <source>
        <dbReference type="ARBA" id="ARBA00023015"/>
    </source>
</evidence>